<keyword evidence="7" id="KW-0067">ATP-binding</keyword>
<keyword evidence="6" id="KW-0418">Kinase</keyword>
<sequence>MLQLIQEYIAKLTEVDKQLEKLMTDRKMIETELSALTTAIKNQSEVFGKIISLSHDCAFILDCHSRFTYASISGAQLFGLKQLDVIGKNWRELGLPREIMIPFEAHLKTVFLLGTSISKVAKVAFPHGIRYLEYFLNPIFGKNHVVAAVFCVARDVTQNKESETIQQQLTLQYINEAQRLQQLIDTAPLAILTVDGEGFITAINNTAIQLLPQIYNRFKSTQIHQMSMAIQEDYADDLLIARALQGEVINSRLCQRGDKCFLASVHPTREPASGRIIGVVAFYQDITELEQLRKELARLDRLNLIGEMAAGVAHEIRNPMTVVMGYIQMLAAKAEEEQREKYDIIMEELDCINTIVTDFLSLAKNKAVVKEEQNLNAIISSIVPLLQADAAKHDIEVVLNLEEAMPMLLLNEKEMKQLILNLSRNAIEAMTAKGKLCIKTRVRPDKVELITIDSGCGIEQEYLSKIFDPFFTTKDHGTGLGLAVCYSIVERHNGRIDIKSTVGAGTTFIVSFPRMEVRQSQKI</sequence>
<dbReference type="InterPro" id="IPR036097">
    <property type="entry name" value="HisK_dim/P_sf"/>
</dbReference>
<gene>
    <name evidence="12" type="ORF">EV210_113110</name>
</gene>
<evidence type="ECO:0000259" key="11">
    <source>
        <dbReference type="PROSITE" id="PS50112"/>
    </source>
</evidence>
<evidence type="ECO:0000256" key="7">
    <source>
        <dbReference type="ARBA" id="ARBA00022840"/>
    </source>
</evidence>
<evidence type="ECO:0000256" key="6">
    <source>
        <dbReference type="ARBA" id="ARBA00022777"/>
    </source>
</evidence>
<dbReference type="SMART" id="SM00387">
    <property type="entry name" value="HATPase_c"/>
    <property type="match status" value="1"/>
</dbReference>
<proteinExistence type="predicted"/>
<keyword evidence="5" id="KW-0547">Nucleotide-binding</keyword>
<dbReference type="InterPro" id="IPR004358">
    <property type="entry name" value="Sig_transdc_His_kin-like_C"/>
</dbReference>
<evidence type="ECO:0000256" key="9">
    <source>
        <dbReference type="SAM" id="Coils"/>
    </source>
</evidence>
<keyword evidence="3" id="KW-0597">Phosphoprotein</keyword>
<dbReference type="SMART" id="SM00091">
    <property type="entry name" value="PAS"/>
    <property type="match status" value="2"/>
</dbReference>
<dbReference type="RefSeq" id="WP_132082676.1">
    <property type="nucleotide sequence ID" value="NZ_DALZLR010000002.1"/>
</dbReference>
<dbReference type="AlphaFoldDB" id="A0A4R1PWI1"/>
<dbReference type="SUPFAM" id="SSF47384">
    <property type="entry name" value="Homodimeric domain of signal transducing histidine kinase"/>
    <property type="match status" value="1"/>
</dbReference>
<dbReference type="InterPro" id="IPR035965">
    <property type="entry name" value="PAS-like_dom_sf"/>
</dbReference>
<reference evidence="12 13" key="1">
    <citation type="submission" date="2019-03" db="EMBL/GenBank/DDBJ databases">
        <title>Genomic Encyclopedia of Type Strains, Phase IV (KMG-IV): sequencing the most valuable type-strain genomes for metagenomic binning, comparative biology and taxonomic classification.</title>
        <authorList>
            <person name="Goeker M."/>
        </authorList>
    </citation>
    <scope>NUCLEOTIDE SEQUENCE [LARGE SCALE GENOMIC DNA]</scope>
    <source>
        <strain evidence="12 13">DSM 15969</strain>
    </source>
</reference>
<dbReference type="Pfam" id="PF08448">
    <property type="entry name" value="PAS_4"/>
    <property type="match status" value="1"/>
</dbReference>
<dbReference type="CDD" id="cd00082">
    <property type="entry name" value="HisKA"/>
    <property type="match status" value="1"/>
</dbReference>
<dbReference type="PROSITE" id="PS50109">
    <property type="entry name" value="HIS_KIN"/>
    <property type="match status" value="1"/>
</dbReference>
<dbReference type="SUPFAM" id="SSF55785">
    <property type="entry name" value="PYP-like sensor domain (PAS domain)"/>
    <property type="match status" value="2"/>
</dbReference>
<keyword evidence="4" id="KW-0808">Transferase</keyword>
<dbReference type="Pfam" id="PF00512">
    <property type="entry name" value="HisKA"/>
    <property type="match status" value="1"/>
</dbReference>
<evidence type="ECO:0000259" key="10">
    <source>
        <dbReference type="PROSITE" id="PS50109"/>
    </source>
</evidence>
<dbReference type="Gene3D" id="1.10.287.130">
    <property type="match status" value="1"/>
</dbReference>
<dbReference type="SUPFAM" id="SSF55874">
    <property type="entry name" value="ATPase domain of HSP90 chaperone/DNA topoisomerase II/histidine kinase"/>
    <property type="match status" value="1"/>
</dbReference>
<dbReference type="InterPro" id="IPR013656">
    <property type="entry name" value="PAS_4"/>
</dbReference>
<dbReference type="EMBL" id="SLUI01000013">
    <property type="protein sequence ID" value="TCL35267.1"/>
    <property type="molecule type" value="Genomic_DNA"/>
</dbReference>
<dbReference type="PROSITE" id="PS50112">
    <property type="entry name" value="PAS"/>
    <property type="match status" value="1"/>
</dbReference>
<dbReference type="GO" id="GO:0000155">
    <property type="term" value="F:phosphorelay sensor kinase activity"/>
    <property type="evidence" value="ECO:0007669"/>
    <property type="project" value="InterPro"/>
</dbReference>
<organism evidence="12 13">
    <name type="scientific">Anaerospora hongkongensis</name>
    <dbReference type="NCBI Taxonomy" id="244830"/>
    <lineage>
        <taxon>Bacteria</taxon>
        <taxon>Bacillati</taxon>
        <taxon>Bacillota</taxon>
        <taxon>Negativicutes</taxon>
        <taxon>Selenomonadales</taxon>
        <taxon>Sporomusaceae</taxon>
        <taxon>Anaerospora</taxon>
    </lineage>
</organism>
<keyword evidence="9" id="KW-0175">Coiled coil</keyword>
<name>A0A4R1PWI1_9FIRM</name>
<keyword evidence="8" id="KW-0902">Two-component regulatory system</keyword>
<evidence type="ECO:0000256" key="2">
    <source>
        <dbReference type="ARBA" id="ARBA00012438"/>
    </source>
</evidence>
<dbReference type="Pfam" id="PF02518">
    <property type="entry name" value="HATPase_c"/>
    <property type="match status" value="1"/>
</dbReference>
<feature type="domain" description="Histidine kinase" evidence="10">
    <location>
        <begin position="311"/>
        <end position="516"/>
    </location>
</feature>
<dbReference type="NCBIfam" id="TIGR00229">
    <property type="entry name" value="sensory_box"/>
    <property type="match status" value="2"/>
</dbReference>
<comment type="caution">
    <text evidence="12">The sequence shown here is derived from an EMBL/GenBank/DDBJ whole genome shotgun (WGS) entry which is preliminary data.</text>
</comment>
<dbReference type="InterPro" id="IPR005467">
    <property type="entry name" value="His_kinase_dom"/>
</dbReference>
<evidence type="ECO:0000256" key="3">
    <source>
        <dbReference type="ARBA" id="ARBA00022553"/>
    </source>
</evidence>
<keyword evidence="13" id="KW-1185">Reference proteome</keyword>
<comment type="catalytic activity">
    <reaction evidence="1">
        <text>ATP + protein L-histidine = ADP + protein N-phospho-L-histidine.</text>
        <dbReference type="EC" id="2.7.13.3"/>
    </reaction>
</comment>
<evidence type="ECO:0000256" key="1">
    <source>
        <dbReference type="ARBA" id="ARBA00000085"/>
    </source>
</evidence>
<dbReference type="PANTHER" id="PTHR43065">
    <property type="entry name" value="SENSOR HISTIDINE KINASE"/>
    <property type="match status" value="1"/>
</dbReference>
<evidence type="ECO:0000313" key="12">
    <source>
        <dbReference type="EMBL" id="TCL35267.1"/>
    </source>
</evidence>
<evidence type="ECO:0000313" key="13">
    <source>
        <dbReference type="Proteomes" id="UP000295063"/>
    </source>
</evidence>
<dbReference type="Gene3D" id="3.30.565.10">
    <property type="entry name" value="Histidine kinase-like ATPase, C-terminal domain"/>
    <property type="match status" value="1"/>
</dbReference>
<dbReference type="InterPro" id="IPR003594">
    <property type="entry name" value="HATPase_dom"/>
</dbReference>
<feature type="coiled-coil region" evidence="9">
    <location>
        <begin position="5"/>
        <end position="32"/>
    </location>
</feature>
<dbReference type="InterPro" id="IPR000014">
    <property type="entry name" value="PAS"/>
</dbReference>
<evidence type="ECO:0000256" key="5">
    <source>
        <dbReference type="ARBA" id="ARBA00022741"/>
    </source>
</evidence>
<evidence type="ECO:0000256" key="8">
    <source>
        <dbReference type="ARBA" id="ARBA00023012"/>
    </source>
</evidence>
<dbReference type="OrthoDB" id="9759607at2"/>
<accession>A0A4R1PWI1</accession>
<dbReference type="GO" id="GO:0005524">
    <property type="term" value="F:ATP binding"/>
    <property type="evidence" value="ECO:0007669"/>
    <property type="project" value="UniProtKB-KW"/>
</dbReference>
<dbReference type="SMART" id="SM00388">
    <property type="entry name" value="HisKA"/>
    <property type="match status" value="1"/>
</dbReference>
<dbReference type="PANTHER" id="PTHR43065:SF10">
    <property type="entry name" value="PEROXIDE STRESS-ACTIVATED HISTIDINE KINASE MAK3"/>
    <property type="match status" value="1"/>
</dbReference>
<dbReference type="PRINTS" id="PR00344">
    <property type="entry name" value="BCTRLSENSOR"/>
</dbReference>
<dbReference type="Gene3D" id="3.30.450.20">
    <property type="entry name" value="PAS domain"/>
    <property type="match status" value="2"/>
</dbReference>
<dbReference type="Pfam" id="PF13188">
    <property type="entry name" value="PAS_8"/>
    <property type="match status" value="1"/>
</dbReference>
<dbReference type="CDD" id="cd00130">
    <property type="entry name" value="PAS"/>
    <property type="match status" value="1"/>
</dbReference>
<dbReference type="Proteomes" id="UP000295063">
    <property type="component" value="Unassembled WGS sequence"/>
</dbReference>
<dbReference type="InterPro" id="IPR003661">
    <property type="entry name" value="HisK_dim/P_dom"/>
</dbReference>
<dbReference type="EC" id="2.7.13.3" evidence="2"/>
<evidence type="ECO:0000256" key="4">
    <source>
        <dbReference type="ARBA" id="ARBA00022679"/>
    </source>
</evidence>
<feature type="domain" description="PAS" evidence="11">
    <location>
        <begin position="43"/>
        <end position="89"/>
    </location>
</feature>
<protein>
    <recommendedName>
        <fullName evidence="2">histidine kinase</fullName>
        <ecNumber evidence="2">2.7.13.3</ecNumber>
    </recommendedName>
</protein>
<dbReference type="InterPro" id="IPR036890">
    <property type="entry name" value="HATPase_C_sf"/>
</dbReference>